<dbReference type="RefSeq" id="WP_156273807.1">
    <property type="nucleotide sequence ID" value="NZ_CP046244.1"/>
</dbReference>
<dbReference type="Pfam" id="PF05016">
    <property type="entry name" value="ParE_toxin"/>
    <property type="match status" value="1"/>
</dbReference>
<dbReference type="InterPro" id="IPR007712">
    <property type="entry name" value="RelE/ParE_toxin"/>
</dbReference>
<comment type="similarity">
    <text evidence="1">Belongs to the RelE toxin family.</text>
</comment>
<evidence type="ECO:0000313" key="4">
    <source>
        <dbReference type="Proteomes" id="UP000425916"/>
    </source>
</evidence>
<dbReference type="AlphaFoldDB" id="A0A6I5ZS17"/>
<dbReference type="InterPro" id="IPR051803">
    <property type="entry name" value="TA_system_RelE-like_toxin"/>
</dbReference>
<protein>
    <submittedName>
        <fullName evidence="3">ParE toxin of type II toxin-antitoxin system, parDE</fullName>
    </submittedName>
</protein>
<organism evidence="3 4">
    <name type="scientific">Neomoorella glycerini</name>
    <dbReference type="NCBI Taxonomy" id="55779"/>
    <lineage>
        <taxon>Bacteria</taxon>
        <taxon>Bacillati</taxon>
        <taxon>Bacillota</taxon>
        <taxon>Clostridia</taxon>
        <taxon>Neomoorellales</taxon>
        <taxon>Neomoorellaceae</taxon>
        <taxon>Neomoorella</taxon>
    </lineage>
</organism>
<dbReference type="OrthoDB" id="3268478at2"/>
<evidence type="ECO:0000256" key="1">
    <source>
        <dbReference type="ARBA" id="ARBA00006226"/>
    </source>
</evidence>
<keyword evidence="4" id="KW-1185">Reference proteome</keyword>
<proteinExistence type="inferred from homology"/>
<gene>
    <name evidence="3" type="ORF">MGLY_22040</name>
</gene>
<evidence type="ECO:0000313" key="3">
    <source>
        <dbReference type="EMBL" id="QGP92813.1"/>
    </source>
</evidence>
<keyword evidence="2" id="KW-1277">Toxin-antitoxin system</keyword>
<dbReference type="NCBIfam" id="TIGR02385">
    <property type="entry name" value="RelE_StbE"/>
    <property type="match status" value="1"/>
</dbReference>
<dbReference type="InterPro" id="IPR035093">
    <property type="entry name" value="RelE/ParE_toxin_dom_sf"/>
</dbReference>
<name>A0A6I5ZS17_9FIRM</name>
<dbReference type="PANTHER" id="PTHR33755">
    <property type="entry name" value="TOXIN PARE1-RELATED"/>
    <property type="match status" value="1"/>
</dbReference>
<dbReference type="Proteomes" id="UP000425916">
    <property type="component" value="Chromosome"/>
</dbReference>
<evidence type="ECO:0000256" key="2">
    <source>
        <dbReference type="ARBA" id="ARBA00022649"/>
    </source>
</evidence>
<reference evidence="3 4" key="1">
    <citation type="submission" date="2019-11" db="EMBL/GenBank/DDBJ databases">
        <title>Genome sequence of Moorella glycerini DSM11254.</title>
        <authorList>
            <person name="Poehlein A."/>
            <person name="Boeer T."/>
            <person name="Daniel R."/>
        </authorList>
    </citation>
    <scope>NUCLEOTIDE SEQUENCE [LARGE SCALE GENOMIC DNA]</scope>
    <source>
        <strain evidence="3 4">DSM 11254</strain>
    </source>
</reference>
<dbReference type="Gene3D" id="3.30.2310.20">
    <property type="entry name" value="RelE-like"/>
    <property type="match status" value="1"/>
</dbReference>
<sequence>MAKHKIVYLAQAQEDLLDIFDYIRRERPQAAERILQLFDKKISHLADFPLMGCRPRDERLKKLGYRVLIVDNYLVFYVVKENMVEIRRVIHGRRRYAFLLQDD</sequence>
<accession>A0A6I5ZS17</accession>
<dbReference type="EMBL" id="CP046244">
    <property type="protein sequence ID" value="QGP92813.1"/>
    <property type="molecule type" value="Genomic_DNA"/>
</dbReference>